<accession>A0A085WX91</accession>
<dbReference type="PANTHER" id="PTHR33713:SF10">
    <property type="entry name" value="ANTITOXIN YAFN"/>
    <property type="match status" value="1"/>
</dbReference>
<comment type="function">
    <text evidence="2">Antitoxin component of a type II toxin-antitoxin (TA) system.</text>
</comment>
<dbReference type="PANTHER" id="PTHR33713">
    <property type="entry name" value="ANTITOXIN YAFN-RELATED"/>
    <property type="match status" value="1"/>
</dbReference>
<dbReference type="Gene3D" id="3.40.1620.10">
    <property type="entry name" value="YefM-like domain"/>
    <property type="match status" value="1"/>
</dbReference>
<reference evidence="3 4" key="1">
    <citation type="submission" date="2014-04" db="EMBL/GenBank/DDBJ databases">
        <title>Genome assembly of Hyalangium minutum DSM 14724.</title>
        <authorList>
            <person name="Sharma G."/>
            <person name="Subramanian S."/>
        </authorList>
    </citation>
    <scope>NUCLEOTIDE SEQUENCE [LARGE SCALE GENOMIC DNA]</scope>
    <source>
        <strain evidence="3 4">DSM 14724</strain>
    </source>
</reference>
<sequence>MKPLQVSEDILPIAEFKTRASEVVRKLREHRRPVVITQGGKPAAVLLAPEEFDQLASRARFLEAVHEGLADAEAGRVLSDEELGAILDEQLGKPKA</sequence>
<evidence type="ECO:0000313" key="3">
    <source>
        <dbReference type="EMBL" id="KFE72304.1"/>
    </source>
</evidence>
<keyword evidence="4" id="KW-1185">Reference proteome</keyword>
<comment type="similarity">
    <text evidence="1 2">Belongs to the phD/YefM antitoxin family.</text>
</comment>
<name>A0A085WX91_9BACT</name>
<comment type="caution">
    <text evidence="3">The sequence shown here is derived from an EMBL/GenBank/DDBJ whole genome shotgun (WGS) entry which is preliminary data.</text>
</comment>
<dbReference type="Proteomes" id="UP000028725">
    <property type="component" value="Unassembled WGS sequence"/>
</dbReference>
<dbReference type="EMBL" id="JMCB01000001">
    <property type="protein sequence ID" value="KFE72304.1"/>
    <property type="molecule type" value="Genomic_DNA"/>
</dbReference>
<gene>
    <name evidence="3" type="ORF">DB31_0566</name>
</gene>
<proteinExistence type="inferred from homology"/>
<dbReference type="InterPro" id="IPR006442">
    <property type="entry name" value="Antitoxin_Phd/YefM"/>
</dbReference>
<dbReference type="RefSeq" id="WP_044181460.1">
    <property type="nucleotide sequence ID" value="NZ_JMCB01000001.1"/>
</dbReference>
<organism evidence="3 4">
    <name type="scientific">Hyalangium minutum</name>
    <dbReference type="NCBI Taxonomy" id="394096"/>
    <lineage>
        <taxon>Bacteria</taxon>
        <taxon>Pseudomonadati</taxon>
        <taxon>Myxococcota</taxon>
        <taxon>Myxococcia</taxon>
        <taxon>Myxococcales</taxon>
        <taxon>Cystobacterineae</taxon>
        <taxon>Archangiaceae</taxon>
        <taxon>Hyalangium</taxon>
    </lineage>
</organism>
<dbReference type="InterPro" id="IPR036165">
    <property type="entry name" value="YefM-like_sf"/>
</dbReference>
<dbReference type="NCBIfam" id="TIGR01552">
    <property type="entry name" value="phd_fam"/>
    <property type="match status" value="1"/>
</dbReference>
<evidence type="ECO:0000313" key="4">
    <source>
        <dbReference type="Proteomes" id="UP000028725"/>
    </source>
</evidence>
<evidence type="ECO:0000256" key="1">
    <source>
        <dbReference type="ARBA" id="ARBA00009981"/>
    </source>
</evidence>
<evidence type="ECO:0000256" key="2">
    <source>
        <dbReference type="RuleBase" id="RU362080"/>
    </source>
</evidence>
<dbReference type="Pfam" id="PF02604">
    <property type="entry name" value="PhdYeFM_antitox"/>
    <property type="match status" value="1"/>
</dbReference>
<protein>
    <recommendedName>
        <fullName evidence="2">Antitoxin</fullName>
    </recommendedName>
</protein>
<dbReference type="SUPFAM" id="SSF143120">
    <property type="entry name" value="YefM-like"/>
    <property type="match status" value="1"/>
</dbReference>
<dbReference type="InterPro" id="IPR051405">
    <property type="entry name" value="phD/YefM_antitoxin"/>
</dbReference>
<dbReference type="STRING" id="394096.DB31_0566"/>
<dbReference type="OrthoDB" id="9809157at2"/>
<dbReference type="AlphaFoldDB" id="A0A085WX91"/>